<gene>
    <name evidence="1" type="ORF">DM43_1879</name>
</gene>
<accession>A0AA88YXB0</accession>
<dbReference type="AlphaFoldDB" id="A0AA88YXB0"/>
<sequence length="53" mass="5159">MPHHESISAGGACAYRTGLILVAALGTGIAVNPAAAQPAAIGGFPMAMHDTGN</sequence>
<name>A0AA88YXB0_BURCE</name>
<evidence type="ECO:0000313" key="1">
    <source>
        <dbReference type="EMBL" id="KGB92522.1"/>
    </source>
</evidence>
<dbReference type="Proteomes" id="UP000029575">
    <property type="component" value="Unassembled WGS sequence"/>
</dbReference>
<reference evidence="1 2" key="1">
    <citation type="submission" date="2014-06" db="EMBL/GenBank/DDBJ databases">
        <authorList>
            <person name="Bishop-Lilly K.A."/>
            <person name="Broomall S.M."/>
            <person name="Chain P.S."/>
            <person name="Chertkov O."/>
            <person name="Coyne S.R."/>
            <person name="Daligault H.E."/>
            <person name="Davenport K.W."/>
            <person name="Erkkila T."/>
            <person name="Frey K.G."/>
            <person name="Gibbons H.S."/>
            <person name="Gu W."/>
            <person name="Jaissle J."/>
            <person name="Johnson S.L."/>
            <person name="Koroleva G.I."/>
            <person name="Ladner J.T."/>
            <person name="Lo C.-C."/>
            <person name="Minogue T.D."/>
            <person name="Munk C."/>
            <person name="Palacios G.F."/>
            <person name="Redden C.L."/>
            <person name="Rosenzweig C.N."/>
            <person name="Scholz M.B."/>
            <person name="Teshima H."/>
            <person name="Xu Y."/>
        </authorList>
    </citation>
    <scope>NUCLEOTIDE SEQUENCE [LARGE SCALE GENOMIC DNA]</scope>
    <source>
        <strain evidence="1 2">DWS 37UF10B-2</strain>
    </source>
</reference>
<proteinExistence type="predicted"/>
<organism evidence="1 2">
    <name type="scientific">Burkholderia cepacia</name>
    <name type="common">Pseudomonas cepacia</name>
    <dbReference type="NCBI Taxonomy" id="292"/>
    <lineage>
        <taxon>Bacteria</taxon>
        <taxon>Pseudomonadati</taxon>
        <taxon>Pseudomonadota</taxon>
        <taxon>Betaproteobacteria</taxon>
        <taxon>Burkholderiales</taxon>
        <taxon>Burkholderiaceae</taxon>
        <taxon>Burkholderia</taxon>
        <taxon>Burkholderia cepacia complex</taxon>
    </lineage>
</organism>
<protein>
    <submittedName>
        <fullName evidence="1">Uncharacterized protein</fullName>
    </submittedName>
</protein>
<dbReference type="EMBL" id="JPGD01000006">
    <property type="protein sequence ID" value="KGB92522.1"/>
    <property type="molecule type" value="Genomic_DNA"/>
</dbReference>
<evidence type="ECO:0000313" key="2">
    <source>
        <dbReference type="Proteomes" id="UP000029575"/>
    </source>
</evidence>
<comment type="caution">
    <text evidence="1">The sequence shown here is derived from an EMBL/GenBank/DDBJ whole genome shotgun (WGS) entry which is preliminary data.</text>
</comment>